<dbReference type="STRING" id="910347.SAMN05421773_11138"/>
<dbReference type="Proteomes" id="UP000199207">
    <property type="component" value="Unassembled WGS sequence"/>
</dbReference>
<protein>
    <submittedName>
        <fullName evidence="3">Uncharacterized protein</fullName>
    </submittedName>
</protein>
<sequence>MSAGMVQNPHNPQHPQPSDGAGSTQMFRAFVDEQPARDRASGRSGMRAGVVLGVVLGVLVLAAVGWLALS</sequence>
<keyword evidence="2" id="KW-1133">Transmembrane helix</keyword>
<dbReference type="EMBL" id="FOLM01000011">
    <property type="protein sequence ID" value="SFD20074.1"/>
    <property type="molecule type" value="Genomic_DNA"/>
</dbReference>
<feature type="transmembrane region" description="Helical" evidence="2">
    <location>
        <begin position="48"/>
        <end position="69"/>
    </location>
</feature>
<evidence type="ECO:0000256" key="2">
    <source>
        <dbReference type="SAM" id="Phobius"/>
    </source>
</evidence>
<evidence type="ECO:0000256" key="1">
    <source>
        <dbReference type="SAM" id="MobiDB-lite"/>
    </source>
</evidence>
<organism evidence="3 4">
    <name type="scientific">Streptomyces aidingensis</name>
    <dbReference type="NCBI Taxonomy" id="910347"/>
    <lineage>
        <taxon>Bacteria</taxon>
        <taxon>Bacillati</taxon>
        <taxon>Actinomycetota</taxon>
        <taxon>Actinomycetes</taxon>
        <taxon>Kitasatosporales</taxon>
        <taxon>Streptomycetaceae</taxon>
        <taxon>Streptomyces</taxon>
    </lineage>
</organism>
<keyword evidence="2" id="KW-0812">Transmembrane</keyword>
<evidence type="ECO:0000313" key="4">
    <source>
        <dbReference type="Proteomes" id="UP000199207"/>
    </source>
</evidence>
<keyword evidence="2" id="KW-0472">Membrane</keyword>
<reference evidence="3 4" key="1">
    <citation type="submission" date="2016-10" db="EMBL/GenBank/DDBJ databases">
        <authorList>
            <person name="de Groot N.N."/>
        </authorList>
    </citation>
    <scope>NUCLEOTIDE SEQUENCE [LARGE SCALE GENOMIC DNA]</scope>
    <source>
        <strain evidence="3 4">CGMCC 4.5739</strain>
    </source>
</reference>
<keyword evidence="4" id="KW-1185">Reference proteome</keyword>
<name>A0A1I1QD43_9ACTN</name>
<accession>A0A1I1QD43</accession>
<feature type="region of interest" description="Disordered" evidence="1">
    <location>
        <begin position="1"/>
        <end position="43"/>
    </location>
</feature>
<dbReference type="AlphaFoldDB" id="A0A1I1QD43"/>
<evidence type="ECO:0000313" key="3">
    <source>
        <dbReference type="EMBL" id="SFD20074.1"/>
    </source>
</evidence>
<proteinExistence type="predicted"/>
<feature type="compositionally biased region" description="Low complexity" evidence="1">
    <location>
        <begin position="7"/>
        <end position="17"/>
    </location>
</feature>
<gene>
    <name evidence="3" type="ORF">SAMN05421773_11138</name>
</gene>
<feature type="compositionally biased region" description="Basic and acidic residues" evidence="1">
    <location>
        <begin position="30"/>
        <end position="41"/>
    </location>
</feature>